<dbReference type="Proteomes" id="UP000178636">
    <property type="component" value="Unassembled WGS sequence"/>
</dbReference>
<accession>A0A1G2DDA1</accession>
<sequence length="142" mass="15387">MEVGFAYAVGAAVTWGLVYAIDQKILSGVAPMTLLFIDSIIAAVIMLPFVFFSNGSIKDVLVSGKTSLPLIVLSIALATLANFLIFSSIKNLNASTASVIEISYPFFVILFSYILFRSVPNFYFFIGGAFVFIGSFIIIKFA</sequence>
<proteinExistence type="predicted"/>
<evidence type="ECO:0000313" key="4">
    <source>
        <dbReference type="Proteomes" id="UP000178636"/>
    </source>
</evidence>
<dbReference type="InterPro" id="IPR000620">
    <property type="entry name" value="EamA_dom"/>
</dbReference>
<dbReference type="AlphaFoldDB" id="A0A1G2DDA1"/>
<gene>
    <name evidence="3" type="ORF">A3C93_05630</name>
</gene>
<protein>
    <recommendedName>
        <fullName evidence="2">EamA domain-containing protein</fullName>
    </recommendedName>
</protein>
<feature type="transmembrane region" description="Helical" evidence="1">
    <location>
        <begin position="6"/>
        <end position="22"/>
    </location>
</feature>
<feature type="domain" description="EamA" evidence="2">
    <location>
        <begin position="4"/>
        <end position="139"/>
    </location>
</feature>
<feature type="transmembrane region" description="Helical" evidence="1">
    <location>
        <begin position="34"/>
        <end position="54"/>
    </location>
</feature>
<dbReference type="GO" id="GO:0016020">
    <property type="term" value="C:membrane"/>
    <property type="evidence" value="ECO:0007669"/>
    <property type="project" value="InterPro"/>
</dbReference>
<dbReference type="STRING" id="1798664.A3C93_05630"/>
<comment type="caution">
    <text evidence="3">The sequence shown here is derived from an EMBL/GenBank/DDBJ whole genome shotgun (WGS) entry which is preliminary data.</text>
</comment>
<name>A0A1G2DDA1_9BACT</name>
<dbReference type="InterPro" id="IPR037185">
    <property type="entry name" value="EmrE-like"/>
</dbReference>
<organism evidence="3 4">
    <name type="scientific">Candidatus Lloydbacteria bacterium RIFCSPHIGHO2_02_FULL_54_17</name>
    <dbReference type="NCBI Taxonomy" id="1798664"/>
    <lineage>
        <taxon>Bacteria</taxon>
        <taxon>Candidatus Lloydiibacteriota</taxon>
    </lineage>
</organism>
<feature type="transmembrane region" description="Helical" evidence="1">
    <location>
        <begin position="98"/>
        <end position="116"/>
    </location>
</feature>
<evidence type="ECO:0000259" key="2">
    <source>
        <dbReference type="Pfam" id="PF00892"/>
    </source>
</evidence>
<dbReference type="Pfam" id="PF00892">
    <property type="entry name" value="EamA"/>
    <property type="match status" value="1"/>
</dbReference>
<feature type="transmembrane region" description="Helical" evidence="1">
    <location>
        <begin position="66"/>
        <end position="86"/>
    </location>
</feature>
<keyword evidence="1" id="KW-0472">Membrane</keyword>
<keyword evidence="1" id="KW-1133">Transmembrane helix</keyword>
<dbReference type="SUPFAM" id="SSF103481">
    <property type="entry name" value="Multidrug resistance efflux transporter EmrE"/>
    <property type="match status" value="1"/>
</dbReference>
<dbReference type="EMBL" id="MHLO01000046">
    <property type="protein sequence ID" value="OGZ10768.1"/>
    <property type="molecule type" value="Genomic_DNA"/>
</dbReference>
<evidence type="ECO:0000256" key="1">
    <source>
        <dbReference type="SAM" id="Phobius"/>
    </source>
</evidence>
<keyword evidence="1" id="KW-0812">Transmembrane</keyword>
<feature type="transmembrane region" description="Helical" evidence="1">
    <location>
        <begin position="122"/>
        <end position="141"/>
    </location>
</feature>
<reference evidence="3 4" key="1">
    <citation type="journal article" date="2016" name="Nat. Commun.">
        <title>Thousands of microbial genomes shed light on interconnected biogeochemical processes in an aquifer system.</title>
        <authorList>
            <person name="Anantharaman K."/>
            <person name="Brown C.T."/>
            <person name="Hug L.A."/>
            <person name="Sharon I."/>
            <person name="Castelle C.J."/>
            <person name="Probst A.J."/>
            <person name="Thomas B.C."/>
            <person name="Singh A."/>
            <person name="Wilkins M.J."/>
            <person name="Karaoz U."/>
            <person name="Brodie E.L."/>
            <person name="Williams K.H."/>
            <person name="Hubbard S.S."/>
            <person name="Banfield J.F."/>
        </authorList>
    </citation>
    <scope>NUCLEOTIDE SEQUENCE [LARGE SCALE GENOMIC DNA]</scope>
</reference>
<evidence type="ECO:0000313" key="3">
    <source>
        <dbReference type="EMBL" id="OGZ10768.1"/>
    </source>
</evidence>